<dbReference type="SMART" id="SM00181">
    <property type="entry name" value="EGF"/>
    <property type="match status" value="2"/>
</dbReference>
<dbReference type="PROSITE" id="PS01186">
    <property type="entry name" value="EGF_2"/>
    <property type="match status" value="1"/>
</dbReference>
<keyword evidence="1" id="KW-1015">Disulfide bond</keyword>
<dbReference type="EMBL" id="CAJNOG010000889">
    <property type="protein sequence ID" value="CAF1377957.1"/>
    <property type="molecule type" value="Genomic_DNA"/>
</dbReference>
<dbReference type="InterPro" id="IPR050906">
    <property type="entry name" value="Notch_signaling"/>
</dbReference>
<feature type="compositionally biased region" description="Polar residues" evidence="2">
    <location>
        <begin position="42"/>
        <end position="57"/>
    </location>
</feature>
<evidence type="ECO:0000256" key="1">
    <source>
        <dbReference type="PROSITE-ProRule" id="PRU00076"/>
    </source>
</evidence>
<feature type="disulfide bond" evidence="1">
    <location>
        <begin position="185"/>
        <end position="195"/>
    </location>
</feature>
<gene>
    <name evidence="5" type="ORF">JYZ213_LOCUS36496</name>
</gene>
<reference evidence="5" key="1">
    <citation type="submission" date="2021-02" db="EMBL/GenBank/DDBJ databases">
        <authorList>
            <person name="Nowell W R."/>
        </authorList>
    </citation>
    <scope>NUCLEOTIDE SEQUENCE</scope>
</reference>
<evidence type="ECO:0000313" key="5">
    <source>
        <dbReference type="EMBL" id="CAF1377957.1"/>
    </source>
</evidence>
<dbReference type="Proteomes" id="UP000663845">
    <property type="component" value="Unassembled WGS sequence"/>
</dbReference>
<comment type="caution">
    <text evidence="1">Lacks conserved residue(s) required for the propagation of feature annotation.</text>
</comment>
<dbReference type="FunFam" id="2.10.25.10:FF:000020">
    <property type="entry name" value="Latent-transforming growth factor beta-binding protein 1"/>
    <property type="match status" value="1"/>
</dbReference>
<dbReference type="PANTHER" id="PTHR24044:SF420">
    <property type="entry name" value="DELTA AND NOTCH-LIKE EPIDERMAL GROWTH FACTOR-RELATED RECEPTOR ISOFORM X1"/>
    <property type="match status" value="1"/>
</dbReference>
<evidence type="ECO:0000259" key="4">
    <source>
        <dbReference type="PROSITE" id="PS50026"/>
    </source>
</evidence>
<evidence type="ECO:0000313" key="6">
    <source>
        <dbReference type="Proteomes" id="UP000663845"/>
    </source>
</evidence>
<dbReference type="PROSITE" id="PS00022">
    <property type="entry name" value="EGF_1"/>
    <property type="match status" value="1"/>
</dbReference>
<proteinExistence type="predicted"/>
<evidence type="ECO:0000256" key="2">
    <source>
        <dbReference type="SAM" id="MobiDB-lite"/>
    </source>
</evidence>
<name>A0A815J5S5_9BILA</name>
<sequence length="216" mass="21974">MGFFFGSIFVNFISSALATGAPSGSNGVNNISSEYTTAAPNGSVGVNNISSGHTTGAKSRRRRDIQCDKTDRAGVAIVIGISLNYPSSLACQDLPCQVAYFELMHQLFSNTTDVSLAADDGSTIPVQLCHVESHPNGNPNIDSSSGGIVVEPCSVVCQNGGGCTGPTTCACTTGWSGDTCTIATCTNNCQNGGTCTAPDTCTCAAGWSGDTCTTGE</sequence>
<feature type="region of interest" description="Disordered" evidence="2">
    <location>
        <begin position="42"/>
        <end position="65"/>
    </location>
</feature>
<dbReference type="PROSITE" id="PS50026">
    <property type="entry name" value="EGF_3"/>
    <property type="match status" value="1"/>
</dbReference>
<protein>
    <recommendedName>
        <fullName evidence="4">EGF-like domain-containing protein</fullName>
    </recommendedName>
</protein>
<keyword evidence="3" id="KW-0732">Signal</keyword>
<dbReference type="InterPro" id="IPR000742">
    <property type="entry name" value="EGF"/>
</dbReference>
<accession>A0A815J5S5</accession>
<evidence type="ECO:0000256" key="3">
    <source>
        <dbReference type="SAM" id="SignalP"/>
    </source>
</evidence>
<feature type="signal peptide" evidence="3">
    <location>
        <begin position="1"/>
        <end position="18"/>
    </location>
</feature>
<keyword evidence="1" id="KW-0245">EGF-like domain</keyword>
<feature type="chain" id="PRO_5033060847" description="EGF-like domain-containing protein" evidence="3">
    <location>
        <begin position="19"/>
        <end position="216"/>
    </location>
</feature>
<dbReference type="AlphaFoldDB" id="A0A815J5S5"/>
<feature type="domain" description="EGF-like" evidence="4">
    <location>
        <begin position="181"/>
        <end position="213"/>
    </location>
</feature>
<organism evidence="5 6">
    <name type="scientific">Adineta steineri</name>
    <dbReference type="NCBI Taxonomy" id="433720"/>
    <lineage>
        <taxon>Eukaryota</taxon>
        <taxon>Metazoa</taxon>
        <taxon>Spiralia</taxon>
        <taxon>Gnathifera</taxon>
        <taxon>Rotifera</taxon>
        <taxon>Eurotatoria</taxon>
        <taxon>Bdelloidea</taxon>
        <taxon>Adinetida</taxon>
        <taxon>Adinetidae</taxon>
        <taxon>Adineta</taxon>
    </lineage>
</organism>
<dbReference type="GO" id="GO:0005112">
    <property type="term" value="F:Notch binding"/>
    <property type="evidence" value="ECO:0007669"/>
    <property type="project" value="TreeGrafter"/>
</dbReference>
<feature type="disulfide bond" evidence="1">
    <location>
        <begin position="203"/>
        <end position="212"/>
    </location>
</feature>
<dbReference type="Pfam" id="PF00008">
    <property type="entry name" value="EGF"/>
    <property type="match status" value="1"/>
</dbReference>
<comment type="caution">
    <text evidence="5">The sequence shown here is derived from an EMBL/GenBank/DDBJ whole genome shotgun (WGS) entry which is preliminary data.</text>
</comment>
<dbReference type="Gene3D" id="2.10.25.10">
    <property type="entry name" value="Laminin"/>
    <property type="match status" value="1"/>
</dbReference>
<dbReference type="PANTHER" id="PTHR24044">
    <property type="entry name" value="NOTCH LIGAND FAMILY MEMBER"/>
    <property type="match status" value="1"/>
</dbReference>